<proteinExistence type="inferred from homology"/>
<dbReference type="SUPFAM" id="SSF52540">
    <property type="entry name" value="P-loop containing nucleoside triphosphate hydrolases"/>
    <property type="match status" value="1"/>
</dbReference>
<reference evidence="9 10" key="2">
    <citation type="journal article" date="2018" name="New Phytol.">
        <title>High intraspecific genome diversity in the model arbuscular mycorrhizal symbiont Rhizophagus irregularis.</title>
        <authorList>
            <person name="Chen E.C.H."/>
            <person name="Morin E."/>
            <person name="Beaudet D."/>
            <person name="Noel J."/>
            <person name="Yildirir G."/>
            <person name="Ndikumana S."/>
            <person name="Charron P."/>
            <person name="St-Onge C."/>
            <person name="Giorgi J."/>
            <person name="Kruger M."/>
            <person name="Marton T."/>
            <person name="Ropars J."/>
            <person name="Grigoriev I.V."/>
            <person name="Hainaut M."/>
            <person name="Henrissat B."/>
            <person name="Roux C."/>
            <person name="Martin F."/>
            <person name="Corradi N."/>
        </authorList>
    </citation>
    <scope>NUCLEOTIDE SEQUENCE [LARGE SCALE GENOMIC DNA]</scope>
    <source>
        <strain evidence="9 10">DAOM 197198</strain>
    </source>
</reference>
<feature type="non-terminal residue" evidence="9">
    <location>
        <position position="1"/>
    </location>
</feature>
<dbReference type="PANTHER" id="PTHR47969">
    <property type="entry name" value="CHROMOSOME-ASSOCIATED KINESIN KIF4A-RELATED"/>
    <property type="match status" value="1"/>
</dbReference>
<keyword evidence="2" id="KW-0963">Cytoplasm</keyword>
<dbReference type="GO" id="GO:0007052">
    <property type="term" value="P:mitotic spindle organization"/>
    <property type="evidence" value="ECO:0007669"/>
    <property type="project" value="TreeGrafter"/>
</dbReference>
<reference evidence="9 10" key="1">
    <citation type="journal article" date="2013" name="Proc. Natl. Acad. Sci. U.S.A.">
        <title>Genome of an arbuscular mycorrhizal fungus provides insight into the oldest plant symbiosis.</title>
        <authorList>
            <person name="Tisserant E."/>
            <person name="Malbreil M."/>
            <person name="Kuo A."/>
            <person name="Kohler A."/>
            <person name="Symeonidi A."/>
            <person name="Balestrini R."/>
            <person name="Charron P."/>
            <person name="Duensing N."/>
            <person name="Frei Dit Frey N."/>
            <person name="Gianinazzi-Pearson V."/>
            <person name="Gilbert L.B."/>
            <person name="Handa Y."/>
            <person name="Herr J.R."/>
            <person name="Hijri M."/>
            <person name="Koul R."/>
            <person name="Kawaguchi M."/>
            <person name="Krajinski F."/>
            <person name="Lammers P.J."/>
            <person name="Masclaux F.G."/>
            <person name="Murat C."/>
            <person name="Morin E."/>
            <person name="Ndikumana S."/>
            <person name="Pagni M."/>
            <person name="Petitpierre D."/>
            <person name="Requena N."/>
            <person name="Rosikiewicz P."/>
            <person name="Riley R."/>
            <person name="Saito K."/>
            <person name="San Clemente H."/>
            <person name="Shapiro H."/>
            <person name="van Tuinen D."/>
            <person name="Becard G."/>
            <person name="Bonfante P."/>
            <person name="Paszkowski U."/>
            <person name="Shachar-Hill Y.Y."/>
            <person name="Tuskan G.A."/>
            <person name="Young P.W."/>
            <person name="Sanders I.R."/>
            <person name="Henrissat B."/>
            <person name="Rensing S.A."/>
            <person name="Grigoriev I.V."/>
            <person name="Corradi N."/>
            <person name="Roux C."/>
            <person name="Martin F."/>
        </authorList>
    </citation>
    <scope>NUCLEOTIDE SEQUENCE [LARGE SCALE GENOMIC DNA]</scope>
    <source>
        <strain evidence="9 10">DAOM 197198</strain>
    </source>
</reference>
<dbReference type="Pfam" id="PF00225">
    <property type="entry name" value="Kinesin"/>
    <property type="match status" value="1"/>
</dbReference>
<accession>A0A2P4PWF6</accession>
<comment type="subcellular location">
    <subcellularLocation>
        <location evidence="1">Cytoplasm</location>
    </subcellularLocation>
</comment>
<dbReference type="GO" id="GO:0007018">
    <property type="term" value="P:microtubule-based movement"/>
    <property type="evidence" value="ECO:0007669"/>
    <property type="project" value="InterPro"/>
</dbReference>
<dbReference type="EMBL" id="AUPC02000131">
    <property type="protein sequence ID" value="POG69729.1"/>
    <property type="molecule type" value="Genomic_DNA"/>
</dbReference>
<name>A0A2P4PWF6_RHIID</name>
<dbReference type="GO" id="GO:0016787">
    <property type="term" value="F:hydrolase activity"/>
    <property type="evidence" value="ECO:0007669"/>
    <property type="project" value="UniProtKB-KW"/>
</dbReference>
<feature type="domain" description="Kinesin motor" evidence="8">
    <location>
        <begin position="1"/>
        <end position="320"/>
    </location>
</feature>
<dbReference type="GO" id="GO:0051231">
    <property type="term" value="P:spindle elongation"/>
    <property type="evidence" value="ECO:0007669"/>
    <property type="project" value="TreeGrafter"/>
</dbReference>
<dbReference type="GO" id="GO:0005874">
    <property type="term" value="C:microtubule"/>
    <property type="evidence" value="ECO:0007669"/>
    <property type="project" value="UniProtKB-KW"/>
</dbReference>
<dbReference type="InterPro" id="IPR027640">
    <property type="entry name" value="Kinesin-like_fam"/>
</dbReference>
<evidence type="ECO:0000256" key="2">
    <source>
        <dbReference type="ARBA" id="ARBA00022490"/>
    </source>
</evidence>
<dbReference type="PROSITE" id="PS00411">
    <property type="entry name" value="KINESIN_MOTOR_1"/>
    <property type="match status" value="1"/>
</dbReference>
<keyword evidence="9" id="KW-0378">Hydrolase</keyword>
<dbReference type="PROSITE" id="PS50067">
    <property type="entry name" value="KINESIN_MOTOR_2"/>
    <property type="match status" value="1"/>
</dbReference>
<dbReference type="SMART" id="SM00129">
    <property type="entry name" value="KISc"/>
    <property type="match status" value="1"/>
</dbReference>
<evidence type="ECO:0000256" key="5">
    <source>
        <dbReference type="ARBA" id="ARBA00023054"/>
    </source>
</evidence>
<dbReference type="GO" id="GO:0005875">
    <property type="term" value="C:microtubule associated complex"/>
    <property type="evidence" value="ECO:0007669"/>
    <property type="project" value="TreeGrafter"/>
</dbReference>
<organism evidence="9 10">
    <name type="scientific">Rhizophagus irregularis (strain DAOM 181602 / DAOM 197198 / MUCL 43194)</name>
    <name type="common">Arbuscular mycorrhizal fungus</name>
    <name type="synonym">Glomus intraradices</name>
    <dbReference type="NCBI Taxonomy" id="747089"/>
    <lineage>
        <taxon>Eukaryota</taxon>
        <taxon>Fungi</taxon>
        <taxon>Fungi incertae sedis</taxon>
        <taxon>Mucoromycota</taxon>
        <taxon>Glomeromycotina</taxon>
        <taxon>Glomeromycetes</taxon>
        <taxon>Glomerales</taxon>
        <taxon>Glomeraceae</taxon>
        <taxon>Rhizophagus</taxon>
    </lineage>
</organism>
<evidence type="ECO:0000256" key="4">
    <source>
        <dbReference type="ARBA" id="ARBA00022840"/>
    </source>
</evidence>
<keyword evidence="5" id="KW-0175">Coiled coil</keyword>
<dbReference type="InterPro" id="IPR001752">
    <property type="entry name" value="Kinesin_motor_dom"/>
</dbReference>
<dbReference type="GO" id="GO:0005524">
    <property type="term" value="F:ATP binding"/>
    <property type="evidence" value="ECO:0007669"/>
    <property type="project" value="UniProtKB-UniRule"/>
</dbReference>
<comment type="similarity">
    <text evidence="6 7">Belongs to the TRAFAC class myosin-kinesin ATPase superfamily. Kinesin family.</text>
</comment>
<dbReference type="GO" id="GO:0008017">
    <property type="term" value="F:microtubule binding"/>
    <property type="evidence" value="ECO:0007669"/>
    <property type="project" value="InterPro"/>
</dbReference>
<evidence type="ECO:0000259" key="8">
    <source>
        <dbReference type="PROSITE" id="PS50067"/>
    </source>
</evidence>
<protein>
    <recommendedName>
        <fullName evidence="7">Kinesin-like protein</fullName>
    </recommendedName>
</protein>
<evidence type="ECO:0000256" key="1">
    <source>
        <dbReference type="ARBA" id="ARBA00004496"/>
    </source>
</evidence>
<dbReference type="CDD" id="cd01372">
    <property type="entry name" value="KISc_KIF4"/>
    <property type="match status" value="1"/>
</dbReference>
<keyword evidence="3 6" id="KW-0547">Nucleotide-binding</keyword>
<dbReference type="GO" id="GO:0003777">
    <property type="term" value="F:microtubule motor activity"/>
    <property type="evidence" value="ECO:0007669"/>
    <property type="project" value="InterPro"/>
</dbReference>
<comment type="caution">
    <text evidence="9">The sequence shown here is derived from an EMBL/GenBank/DDBJ whole genome shotgun (WGS) entry which is preliminary data.</text>
</comment>
<evidence type="ECO:0000256" key="3">
    <source>
        <dbReference type="ARBA" id="ARBA00022741"/>
    </source>
</evidence>
<sequence>KRQVFSFDNVFPPETTQEEIYDKSVENLVAKFIEGFNVTILAYGQTSSGKTHTMGTADNPSIPLDSKGIIPRAMATLFSTINSIHQSKTDHRKYTIKVSFIEIHNEDLIDLLGEGDEEGRPSVQIREDSKGNIYWSGLQEIKVNNVDEVINYLAIGSQHRQVGATDMNEKSSRSHAIFSVTMTQQKLNTNATSPMANSVMSSRFDDIGEWVTITSKFHFVDLAGSERLKRTAASGDRAKEGIAINSGLLALGNVISALGDPNKARHTTHIPYRDSKLTRLLQDSLGGNAKTLLIACVSPAEYNVNETVNTLKYANRARNIK</sequence>
<evidence type="ECO:0000256" key="6">
    <source>
        <dbReference type="PROSITE-ProRule" id="PRU00283"/>
    </source>
</evidence>
<dbReference type="InterPro" id="IPR019821">
    <property type="entry name" value="Kinesin_motor_CS"/>
</dbReference>
<dbReference type="PANTHER" id="PTHR47969:SF15">
    <property type="entry name" value="CHROMOSOME-ASSOCIATED KINESIN KIF4A-RELATED"/>
    <property type="match status" value="1"/>
</dbReference>
<evidence type="ECO:0000313" key="9">
    <source>
        <dbReference type="EMBL" id="POG69729.1"/>
    </source>
</evidence>
<dbReference type="GO" id="GO:0005737">
    <property type="term" value="C:cytoplasm"/>
    <property type="evidence" value="ECO:0007669"/>
    <property type="project" value="UniProtKB-SubCell"/>
</dbReference>
<keyword evidence="6 7" id="KW-0505">Motor protein</keyword>
<dbReference type="Gene3D" id="3.40.850.10">
    <property type="entry name" value="Kinesin motor domain"/>
    <property type="match status" value="1"/>
</dbReference>
<dbReference type="InterPro" id="IPR027417">
    <property type="entry name" value="P-loop_NTPase"/>
</dbReference>
<evidence type="ECO:0000256" key="7">
    <source>
        <dbReference type="RuleBase" id="RU000394"/>
    </source>
</evidence>
<feature type="binding site" evidence="6">
    <location>
        <begin position="44"/>
        <end position="51"/>
    </location>
    <ligand>
        <name>ATP</name>
        <dbReference type="ChEBI" id="CHEBI:30616"/>
    </ligand>
</feature>
<evidence type="ECO:0000313" key="10">
    <source>
        <dbReference type="Proteomes" id="UP000018888"/>
    </source>
</evidence>
<dbReference type="InterPro" id="IPR036961">
    <property type="entry name" value="Kinesin_motor_dom_sf"/>
</dbReference>
<keyword evidence="7" id="KW-0493">Microtubule</keyword>
<dbReference type="PRINTS" id="PR00380">
    <property type="entry name" value="KINESINHEAVY"/>
</dbReference>
<dbReference type="Proteomes" id="UP000018888">
    <property type="component" value="Unassembled WGS sequence"/>
</dbReference>
<feature type="non-terminal residue" evidence="9">
    <location>
        <position position="321"/>
    </location>
</feature>
<gene>
    <name evidence="9" type="ORF">GLOIN_2v1438786</name>
</gene>
<keyword evidence="10" id="KW-1185">Reference proteome</keyword>
<dbReference type="AlphaFoldDB" id="A0A2P4PWF6"/>
<keyword evidence="4 6" id="KW-0067">ATP-binding</keyword>